<evidence type="ECO:0000313" key="5">
    <source>
        <dbReference type="EMBL" id="CAA2621308.1"/>
    </source>
</evidence>
<feature type="region of interest" description="Disordered" evidence="4">
    <location>
        <begin position="806"/>
        <end position="835"/>
    </location>
</feature>
<feature type="compositionally biased region" description="Polar residues" evidence="4">
    <location>
        <begin position="806"/>
        <end position="815"/>
    </location>
</feature>
<evidence type="ECO:0000256" key="2">
    <source>
        <dbReference type="ARBA" id="ARBA00022737"/>
    </source>
</evidence>
<keyword evidence="1 3" id="KW-0853">WD repeat</keyword>
<dbReference type="SUPFAM" id="SSF48371">
    <property type="entry name" value="ARM repeat"/>
    <property type="match status" value="1"/>
</dbReference>
<dbReference type="Proteomes" id="UP001189122">
    <property type="component" value="Unassembled WGS sequence"/>
</dbReference>
<proteinExistence type="predicted"/>
<dbReference type="InterPro" id="IPR015943">
    <property type="entry name" value="WD40/YVTN_repeat-like_dom_sf"/>
</dbReference>
<dbReference type="PROSITE" id="PS50082">
    <property type="entry name" value="WD_REPEATS_2"/>
    <property type="match status" value="1"/>
</dbReference>
<dbReference type="PANTHER" id="PTHR44099">
    <property type="entry name" value="RABCONNECTIN-3B, ISOFORM A"/>
    <property type="match status" value="1"/>
</dbReference>
<organism evidence="5">
    <name type="scientific">Spirodela intermedia</name>
    <name type="common">Intermediate duckweed</name>
    <dbReference type="NCBI Taxonomy" id="51605"/>
    <lineage>
        <taxon>Eukaryota</taxon>
        <taxon>Viridiplantae</taxon>
        <taxon>Streptophyta</taxon>
        <taxon>Embryophyta</taxon>
        <taxon>Tracheophyta</taxon>
        <taxon>Spermatophyta</taxon>
        <taxon>Magnoliopsida</taxon>
        <taxon>Liliopsida</taxon>
        <taxon>Araceae</taxon>
        <taxon>Lemnoideae</taxon>
        <taxon>Spirodela</taxon>
    </lineage>
</organism>
<keyword evidence="6" id="KW-1185">Reference proteome</keyword>
<dbReference type="InterPro" id="IPR016024">
    <property type="entry name" value="ARM-type_fold"/>
</dbReference>
<evidence type="ECO:0000313" key="6">
    <source>
        <dbReference type="Proteomes" id="UP001189122"/>
    </source>
</evidence>
<dbReference type="Gene3D" id="2.130.10.10">
    <property type="entry name" value="YVTN repeat-like/Quinoprotein amine dehydrogenase"/>
    <property type="match status" value="1"/>
</dbReference>
<sequence>MLCGHTAAIADLAICTPLAVQGDDELRSSIVRSPVSSACYASLLSACIDGVLCVWSRGSGNCRRRRKLPPWAGTPCMVSSLPMSPRYLTSCWAIGRLRSRETGVERETHHRKASKCAVVIVDSYTLTIVRTVFHGGLSIGSLESMTIVPDLTDGRQDVVVIADALGKVQLMDLPTEHDQQGEGEVGGQKRSSSEAVTLALRESSLDAANAVSVAPHGNLLVLIYATHFIIKSLLDGDIVEETDLGNSSLCTQDPSGAHLSGCTFLQNEKHAARLESKDAEEGDANIFTVWSTNGAAIIFLVKHFVAGFSLKRLCEIPASSYPFNVNSHLHFCQFGCYLVRIESIPFDVSGSLLWRPHVTIWAISQQPHMHSDGSGELQSQLGTEASNDSVCPYLGLQLGEGFLPDDNFGWWASHSNMELSLGANINSEEGGFTGSSIQHDVGAVSYAMQNKRFVSSSMVLPEDFRAPFTVVYGFFSGEIEVIRLGNVFSNLNLADAPVSPNISMYSCERSFSGHTGAVLCLAAHKMVEASNNHSALHVLISGGMDGTVRIWDLDTGHTILVMHHHTAPVRQLILPPPWTYHPWSDCFLSVGEDDCVALSSLETLHVERMFPGHPCYPSLVAWDSARGYIACLCRNLPPLSDAVNYLYIWDVKTGARDRILRGTASLSMFDHFCLGINLRTNTGNTTSGITSAPSLLLSLNEDAKNPKTFGTSLHKTTLPSSSDGQRRIKDLTESDGPLANVSKVVISDFIYDNTGKSSGQVSAQGFGLNKKYPIKCTCPFPGILALEFDLLLLMSLCQTNWHSSQTNDDQDSVNFSEQEAKKSNSSQKASNDGTVILTEGHPREKLLEESLLRFSLSLLHLWDIDHEVDKLLVDEMNLCTYGLTVAFSSSELAAFYTRKIVEKVPDIRPPLLQVAYRDHVISDSPMSLHVYDFIKGGSHKVMQPTTSSNPASVAEDNSKSDEKYASTYGASDAVKDDDNEETSIIQWLESFEIQDWVSCVGGTAQDAMASQIIVAAALAVWYPSIVKPKVSKLVIERLLKLVMAMNDRYSSTAAELLAEGMDSTWKAHIGPDIPHLLGDVFFQIECLSSGSSNSATQNPAVTLNIRETLVDILLPSLAMVDISGFFKVIESQIWATSSDSPVHLVSLNTLIRVIRGSPKSLVPFIDKVVNYVLHTMDHGNSVLRKNCLNSSMATLREVARAFPMVALNERSSRLAVGDAIGDISGATIRVYDIESVTKIKILDASGPPGLPSLLAGGSNTVVAAVISALSFSPDGEGFSRRSKSSICQIWSYQVMCSTVYFL</sequence>
<protein>
    <submittedName>
        <fullName evidence="5">Uncharacterized protein</fullName>
    </submittedName>
</protein>
<evidence type="ECO:0000256" key="3">
    <source>
        <dbReference type="PROSITE-ProRule" id="PRU00221"/>
    </source>
</evidence>
<dbReference type="EMBL" id="CACRZD030000006">
    <property type="protein sequence ID" value="CAA6661017.1"/>
    <property type="molecule type" value="Genomic_DNA"/>
</dbReference>
<dbReference type="PANTHER" id="PTHR44099:SF4">
    <property type="entry name" value="RABCONNECTIN-3B, ISOFORM A"/>
    <property type="match status" value="1"/>
</dbReference>
<dbReference type="InterPro" id="IPR019775">
    <property type="entry name" value="WD40_repeat_CS"/>
</dbReference>
<dbReference type="SMART" id="SM00320">
    <property type="entry name" value="WD40"/>
    <property type="match status" value="2"/>
</dbReference>
<dbReference type="Pfam" id="PF00400">
    <property type="entry name" value="WD40"/>
    <property type="match status" value="1"/>
</dbReference>
<accession>A0A7I8IV33</accession>
<name>A0A7I8IV33_SPIIN</name>
<dbReference type="GO" id="GO:0005737">
    <property type="term" value="C:cytoplasm"/>
    <property type="evidence" value="ECO:0007669"/>
    <property type="project" value="TreeGrafter"/>
</dbReference>
<dbReference type="EMBL" id="LR743593">
    <property type="protein sequence ID" value="CAA2621308.1"/>
    <property type="molecule type" value="Genomic_DNA"/>
</dbReference>
<dbReference type="SUPFAM" id="SSF50998">
    <property type="entry name" value="Quinoprotein alcohol dehydrogenase-like"/>
    <property type="match status" value="1"/>
</dbReference>
<reference evidence="5 6" key="1">
    <citation type="submission" date="2019-12" db="EMBL/GenBank/DDBJ databases">
        <authorList>
            <person name="Scholz U."/>
            <person name="Mascher M."/>
            <person name="Fiebig A."/>
        </authorList>
    </citation>
    <scope>NUCLEOTIDE SEQUENCE</scope>
</reference>
<feature type="repeat" description="WD" evidence="3">
    <location>
        <begin position="539"/>
        <end position="561"/>
    </location>
</feature>
<dbReference type="PROSITE" id="PS00678">
    <property type="entry name" value="WD_REPEATS_1"/>
    <property type="match status" value="1"/>
</dbReference>
<dbReference type="InterPro" id="IPR001680">
    <property type="entry name" value="WD40_rpt"/>
</dbReference>
<keyword evidence="2" id="KW-0677">Repeat</keyword>
<dbReference type="InterPro" id="IPR049916">
    <property type="entry name" value="WDR72-like"/>
</dbReference>
<gene>
    <name evidence="5" type="ORF">SI7747_06007416</name>
</gene>
<evidence type="ECO:0000256" key="4">
    <source>
        <dbReference type="SAM" id="MobiDB-lite"/>
    </source>
</evidence>
<evidence type="ECO:0000256" key="1">
    <source>
        <dbReference type="ARBA" id="ARBA00022574"/>
    </source>
</evidence>
<dbReference type="InterPro" id="IPR011047">
    <property type="entry name" value="Quinoprotein_ADH-like_sf"/>
</dbReference>